<protein>
    <recommendedName>
        <fullName evidence="2">Protein kinase domain-containing protein</fullName>
    </recommendedName>
</protein>
<dbReference type="SUPFAM" id="SSF56112">
    <property type="entry name" value="Protein kinase-like (PK-like)"/>
    <property type="match status" value="1"/>
</dbReference>
<feature type="region of interest" description="Disordered" evidence="1">
    <location>
        <begin position="801"/>
        <end position="824"/>
    </location>
</feature>
<reference evidence="3 4" key="1">
    <citation type="journal article" date="2018" name="Sci. Rep.">
        <title>Characterisation of pathogen-specific regions and novel effector candidates in Fusarium oxysporum f. sp. cepae.</title>
        <authorList>
            <person name="Armitage A.D."/>
            <person name="Taylor A."/>
            <person name="Sobczyk M.K."/>
            <person name="Baxter L."/>
            <person name="Greenfield B.P."/>
            <person name="Bates H.J."/>
            <person name="Wilson F."/>
            <person name="Jackson A.C."/>
            <person name="Ott S."/>
            <person name="Harrison R.J."/>
            <person name="Clarkson J.P."/>
        </authorList>
    </citation>
    <scope>NUCLEOTIDE SEQUENCE [LARGE SCALE GENOMIC DNA]</scope>
    <source>
        <strain evidence="3 4">Fo_A28</strain>
    </source>
</reference>
<dbReference type="PANTHER" id="PTHR24359">
    <property type="entry name" value="SERINE/THREONINE-PROTEIN KINASE SBK1"/>
    <property type="match status" value="1"/>
</dbReference>
<dbReference type="VEuPathDB" id="FungiDB:FOMG_10091"/>
<dbReference type="VEuPathDB" id="FungiDB:FOZG_16250"/>
<proteinExistence type="predicted"/>
<accession>A0A420QR39</accession>
<dbReference type="VEuPathDB" id="FungiDB:HZS61_016170"/>
<evidence type="ECO:0000259" key="2">
    <source>
        <dbReference type="PROSITE" id="PS50011"/>
    </source>
</evidence>
<evidence type="ECO:0000313" key="4">
    <source>
        <dbReference type="Proteomes" id="UP000285860"/>
    </source>
</evidence>
<dbReference type="Proteomes" id="UP000285860">
    <property type="component" value="Unassembled WGS sequence"/>
</dbReference>
<dbReference type="CDD" id="cd00180">
    <property type="entry name" value="PKc"/>
    <property type="match status" value="1"/>
</dbReference>
<dbReference type="PROSITE" id="PS50011">
    <property type="entry name" value="PROTEIN_KINASE_DOM"/>
    <property type="match status" value="1"/>
</dbReference>
<dbReference type="GO" id="GO:0004674">
    <property type="term" value="F:protein serine/threonine kinase activity"/>
    <property type="evidence" value="ECO:0007669"/>
    <property type="project" value="TreeGrafter"/>
</dbReference>
<dbReference type="GO" id="GO:0005524">
    <property type="term" value="F:ATP binding"/>
    <property type="evidence" value="ECO:0007669"/>
    <property type="project" value="InterPro"/>
</dbReference>
<dbReference type="InterPro" id="IPR000719">
    <property type="entry name" value="Prot_kinase_dom"/>
</dbReference>
<dbReference type="VEuPathDB" id="FungiDB:FOC1_g10005026"/>
<dbReference type="SMART" id="SM00220">
    <property type="entry name" value="S_TKc"/>
    <property type="match status" value="1"/>
</dbReference>
<dbReference type="VEuPathDB" id="FungiDB:FOXG_13701"/>
<organism evidence="3 4">
    <name type="scientific">Fusarium oxysporum</name>
    <name type="common">Fusarium vascular wilt</name>
    <dbReference type="NCBI Taxonomy" id="5507"/>
    <lineage>
        <taxon>Eukaryota</taxon>
        <taxon>Fungi</taxon>
        <taxon>Dikarya</taxon>
        <taxon>Ascomycota</taxon>
        <taxon>Pezizomycotina</taxon>
        <taxon>Sordariomycetes</taxon>
        <taxon>Hypocreomycetidae</taxon>
        <taxon>Hypocreales</taxon>
        <taxon>Nectriaceae</taxon>
        <taxon>Fusarium</taxon>
        <taxon>Fusarium oxysporum species complex</taxon>
    </lineage>
</organism>
<comment type="caution">
    <text evidence="3">The sequence shown here is derived from an EMBL/GenBank/DDBJ whole genome shotgun (WGS) entry which is preliminary data.</text>
</comment>
<dbReference type="Gene3D" id="1.10.510.10">
    <property type="entry name" value="Transferase(Phosphotransferase) domain 1"/>
    <property type="match status" value="1"/>
</dbReference>
<dbReference type="VEuPathDB" id="FungiDB:FOIG_11412"/>
<sequence>MGLFASDNYWHTDWDQYLHSETFFEDVPPLVVCIMEAIGIVTSVLSLISSSTELLRAVQYLHFRMDNEHENYLRSLGKLEDVIDRIRTKLPKVNGIMPKDLGETIDLATKRAIEDVGSTRQLLGRVLHDTGTTSSRAATWGTRRPNYTSKTTSARSRELVQVSQETATFVGLLGTFEGADHYALDPPFYDFGNSSRSIFDDVEAIKPGGTSQVFRVGIHLNHIPENGGESRKEVTFAVKTIYYGTPKDYARERDAYQRLSLAQNPHPHIVPLLASYRMESKYHLVFPLADCDLAMYWRSEPKPSNDKRTLEWFGSQMRGLADALSTVHGQNSQGKDLYGVHGDIKPENILCFGADNKWTTFALADFGSSYFLTPEEKDMPKGLKHTPVYRAPELDTTGGMTQACDIWSLGCVFTESIMWFCHGKDGISKLIQTRLDDEDNSPNRDAFFRLQYDKRGGLTAKLKPEVHRLLISLRESCQSSLFIDDMLYLVLEGMLKVNMSERMSAREIFEALTQMCLKLESDPAYSEPRGTNDMEMALSHTTPHFSARSISLTTLRFQVHTNQNARQRLDRTVNATYYTNVTTQSDAGTQLSLKPRFACPFHKAGILVSVHHRACEGPGWIDVNKVKEHLFRCHLPKKYRGKHICRRCDTSFETDELLLAHQHQETPCPKRKPEAIYGMLSREQAARLRSLKRKSSKESEEDRWFDIYRIAFPSFNRMLENVSPYHESNTTSLCTLNSTSSNGISQYKDYLRNRGAEEYAAKLAKMGISVTLEAAAKLLELQVKDLETFDETMREPVRAYGIPTDADHEKTGNSAPSDLSGSSDLFGPIKLLARYADDEEH</sequence>
<dbReference type="EMBL" id="MRCY01000051">
    <property type="protein sequence ID" value="RKL07240.1"/>
    <property type="molecule type" value="Genomic_DNA"/>
</dbReference>
<dbReference type="Pfam" id="PF00069">
    <property type="entry name" value="Pkinase"/>
    <property type="match status" value="1"/>
</dbReference>
<dbReference type="VEuPathDB" id="FungiDB:FOC4_g10006263"/>
<evidence type="ECO:0000256" key="1">
    <source>
        <dbReference type="SAM" id="MobiDB-lite"/>
    </source>
</evidence>
<feature type="compositionally biased region" description="Polar residues" evidence="1">
    <location>
        <begin position="812"/>
        <end position="823"/>
    </location>
</feature>
<dbReference type="AlphaFoldDB" id="A0A420QR39"/>
<feature type="domain" description="Protein kinase" evidence="2">
    <location>
        <begin position="199"/>
        <end position="517"/>
    </location>
</feature>
<dbReference type="InterPro" id="IPR011009">
    <property type="entry name" value="Kinase-like_dom_sf"/>
</dbReference>
<gene>
    <name evidence="3" type="ORF">BFJ68_g10016</name>
</gene>
<evidence type="ECO:0000313" key="3">
    <source>
        <dbReference type="EMBL" id="RKL07240.1"/>
    </source>
</evidence>
<dbReference type="PANTHER" id="PTHR24359:SF1">
    <property type="entry name" value="INHIBITOR OF NUCLEAR FACTOR KAPPA-B KINASE EPSILON SUBUNIT HOMOLOG 1-RELATED"/>
    <property type="match status" value="1"/>
</dbReference>
<name>A0A420QR39_FUSOX</name>